<organism evidence="2 3">
    <name type="scientific">Trichodelitschia bisporula</name>
    <dbReference type="NCBI Taxonomy" id="703511"/>
    <lineage>
        <taxon>Eukaryota</taxon>
        <taxon>Fungi</taxon>
        <taxon>Dikarya</taxon>
        <taxon>Ascomycota</taxon>
        <taxon>Pezizomycotina</taxon>
        <taxon>Dothideomycetes</taxon>
        <taxon>Dothideomycetes incertae sedis</taxon>
        <taxon>Phaeotrichales</taxon>
        <taxon>Phaeotrichaceae</taxon>
        <taxon>Trichodelitschia</taxon>
    </lineage>
</organism>
<proteinExistence type="predicted"/>
<feature type="compositionally biased region" description="Low complexity" evidence="1">
    <location>
        <begin position="260"/>
        <end position="272"/>
    </location>
</feature>
<sequence>MPSGSKVKATAPSGRKVKFAAEAEVPESVSEASESSEEQDDSPEESEDSQEELADSQEELEDALDEVMGDVVDEVVEDVLEELDPNWQDPYESDPTDMSNDDAGAEGCDNHNQLSDIDMTDSDAEDDTSHTEDDALDTLSLNHLLSSGSPSAAPRPPDSGIAIPEDAFLMRTRGMARKETPSEVSGEAAPEAPPKSATRARSRPVSNATPRPGAEAASKTPEPVTKAPPRDPPAPMFRTPRTYMEPTAPTGPSPAPRPAAPRSAPPLSGAAACQTAAKPGNAGGDVPDLKITYHPIAGDASHVGDVPDMKITHHPIAGDASHGGDVPHFKITYHPIAGDSSHGAGSETLGFEPLSSVSPPPESLKAPKERYSRERTAVSTEESVLLKVPTEGGAREKSVSPKTPKERSAREKSVLTDNSASTVPASSGRGPPSSMTSFFTPHSGRKKAPLPRKKLDEAIAKMRQAMEPETKPTQPEDGAPLCPEIGVPPGCDPLKKDKNDIAYGHSYKVQVEDFPTVDLRTQEKYLATDNRISKELEDVRRDVAGWAAEYFGSKKKSDKEWAYDFGSQASEELLRLIQGVAVAPGMGTAEDWERLLLDDEQRAAVVEGVFWLVMREHVFGSLLFGAQVEQLKILKADELRYVNADAFKRTAERGLKVRKFLGVVKSGPALYPDYFAEMAASLTASLYKLFRPMLPVWNERQADQKRNDFLAEMHDYVVRCARLSVLMRLDCATVYMMHRSSPLGQAFDGDQADFWSAKQKGQLHTTNPRTLPKRETMRMTDTHIKEMNKRLWKLHPNKTIVTRVWVRDQIVAYRQGGWRKGDEKKGFRTRVLSKGIGYGVWGEPTKIGQPRPKLEALVGQFGAYA</sequence>
<dbReference type="OrthoDB" id="309640at2759"/>
<evidence type="ECO:0000313" key="3">
    <source>
        <dbReference type="Proteomes" id="UP000799640"/>
    </source>
</evidence>
<protein>
    <submittedName>
        <fullName evidence="2">Uncharacterized protein</fullName>
    </submittedName>
</protein>
<name>A0A6G1I0H1_9PEZI</name>
<feature type="compositionally biased region" description="Basic and acidic residues" evidence="1">
    <location>
        <begin position="365"/>
        <end position="376"/>
    </location>
</feature>
<reference evidence="2" key="1">
    <citation type="journal article" date="2020" name="Stud. Mycol.">
        <title>101 Dothideomycetes genomes: a test case for predicting lifestyles and emergence of pathogens.</title>
        <authorList>
            <person name="Haridas S."/>
            <person name="Albert R."/>
            <person name="Binder M."/>
            <person name="Bloem J."/>
            <person name="Labutti K."/>
            <person name="Salamov A."/>
            <person name="Andreopoulos B."/>
            <person name="Baker S."/>
            <person name="Barry K."/>
            <person name="Bills G."/>
            <person name="Bluhm B."/>
            <person name="Cannon C."/>
            <person name="Castanera R."/>
            <person name="Culley D."/>
            <person name="Daum C."/>
            <person name="Ezra D."/>
            <person name="Gonzalez J."/>
            <person name="Henrissat B."/>
            <person name="Kuo A."/>
            <person name="Liang C."/>
            <person name="Lipzen A."/>
            <person name="Lutzoni F."/>
            <person name="Magnuson J."/>
            <person name="Mondo S."/>
            <person name="Nolan M."/>
            <person name="Ohm R."/>
            <person name="Pangilinan J."/>
            <person name="Park H.-J."/>
            <person name="Ramirez L."/>
            <person name="Alfaro M."/>
            <person name="Sun H."/>
            <person name="Tritt A."/>
            <person name="Yoshinaga Y."/>
            <person name="Zwiers L.-H."/>
            <person name="Turgeon B."/>
            <person name="Goodwin S."/>
            <person name="Spatafora J."/>
            <person name="Crous P."/>
            <person name="Grigoriev I."/>
        </authorList>
    </citation>
    <scope>NUCLEOTIDE SEQUENCE</scope>
    <source>
        <strain evidence="2">CBS 262.69</strain>
    </source>
</reference>
<gene>
    <name evidence="2" type="ORF">EJ06DRAFT_555453</name>
</gene>
<feature type="compositionally biased region" description="Low complexity" evidence="1">
    <location>
        <begin position="20"/>
        <end position="33"/>
    </location>
</feature>
<feature type="region of interest" description="Disordered" evidence="1">
    <location>
        <begin position="1"/>
        <end position="286"/>
    </location>
</feature>
<accession>A0A6G1I0H1</accession>
<feature type="compositionally biased region" description="Basic and acidic residues" evidence="1">
    <location>
        <begin position="393"/>
        <end position="414"/>
    </location>
</feature>
<feature type="compositionally biased region" description="Polar residues" evidence="1">
    <location>
        <begin position="415"/>
        <end position="425"/>
    </location>
</feature>
<feature type="compositionally biased region" description="Pro residues" evidence="1">
    <location>
        <begin position="249"/>
        <end position="259"/>
    </location>
</feature>
<keyword evidence="3" id="KW-1185">Reference proteome</keyword>
<dbReference type="Proteomes" id="UP000799640">
    <property type="component" value="Unassembled WGS sequence"/>
</dbReference>
<feature type="compositionally biased region" description="Basic and acidic residues" evidence="1">
    <location>
        <begin position="453"/>
        <end position="470"/>
    </location>
</feature>
<evidence type="ECO:0000313" key="2">
    <source>
        <dbReference type="EMBL" id="KAF2401813.1"/>
    </source>
</evidence>
<feature type="region of interest" description="Disordered" evidence="1">
    <location>
        <begin position="337"/>
        <end position="480"/>
    </location>
</feature>
<evidence type="ECO:0000256" key="1">
    <source>
        <dbReference type="SAM" id="MobiDB-lite"/>
    </source>
</evidence>
<dbReference type="AlphaFoldDB" id="A0A6G1I0H1"/>
<feature type="compositionally biased region" description="Acidic residues" evidence="1">
    <location>
        <begin position="91"/>
        <end position="104"/>
    </location>
</feature>
<dbReference type="EMBL" id="ML996692">
    <property type="protein sequence ID" value="KAF2401813.1"/>
    <property type="molecule type" value="Genomic_DNA"/>
</dbReference>
<feature type="compositionally biased region" description="Basic residues" evidence="1">
    <location>
        <begin position="443"/>
        <end position="452"/>
    </location>
</feature>
<feature type="compositionally biased region" description="Acidic residues" evidence="1">
    <location>
        <begin position="34"/>
        <end position="84"/>
    </location>
</feature>